<keyword evidence="2" id="KW-1185">Reference proteome</keyword>
<dbReference type="Proteomes" id="UP001595816">
    <property type="component" value="Unassembled WGS sequence"/>
</dbReference>
<name>A0ABV8LFN8_9ACTN</name>
<reference evidence="2" key="1">
    <citation type="journal article" date="2019" name="Int. J. Syst. Evol. Microbiol.">
        <title>The Global Catalogue of Microorganisms (GCM) 10K type strain sequencing project: providing services to taxonomists for standard genome sequencing and annotation.</title>
        <authorList>
            <consortium name="The Broad Institute Genomics Platform"/>
            <consortium name="The Broad Institute Genome Sequencing Center for Infectious Disease"/>
            <person name="Wu L."/>
            <person name="Ma J."/>
        </authorList>
    </citation>
    <scope>NUCLEOTIDE SEQUENCE [LARGE SCALE GENOMIC DNA]</scope>
    <source>
        <strain evidence="2">CGMCC 4.7289</strain>
    </source>
</reference>
<dbReference type="Pfam" id="PF02391">
    <property type="entry name" value="MoaE"/>
    <property type="match status" value="1"/>
</dbReference>
<organism evidence="1 2">
    <name type="scientific">Hamadaea flava</name>
    <dbReference type="NCBI Taxonomy" id="1742688"/>
    <lineage>
        <taxon>Bacteria</taxon>
        <taxon>Bacillati</taxon>
        <taxon>Actinomycetota</taxon>
        <taxon>Actinomycetes</taxon>
        <taxon>Micromonosporales</taxon>
        <taxon>Micromonosporaceae</taxon>
        <taxon>Hamadaea</taxon>
    </lineage>
</organism>
<dbReference type="Gene3D" id="3.90.1170.40">
    <property type="entry name" value="Molybdopterin biosynthesis MoaE subunit"/>
    <property type="match status" value="1"/>
</dbReference>
<dbReference type="SUPFAM" id="SSF54690">
    <property type="entry name" value="Molybdopterin synthase subunit MoaE"/>
    <property type="match status" value="1"/>
</dbReference>
<dbReference type="EMBL" id="JBHSAY010000003">
    <property type="protein sequence ID" value="MFC4129291.1"/>
    <property type="molecule type" value="Genomic_DNA"/>
</dbReference>
<evidence type="ECO:0000313" key="1">
    <source>
        <dbReference type="EMBL" id="MFC4129291.1"/>
    </source>
</evidence>
<evidence type="ECO:0000313" key="2">
    <source>
        <dbReference type="Proteomes" id="UP001595816"/>
    </source>
</evidence>
<dbReference type="CDD" id="cd00756">
    <property type="entry name" value="MoaE"/>
    <property type="match status" value="1"/>
</dbReference>
<protein>
    <submittedName>
        <fullName evidence="1">Molybdenum cofactor biosynthesis protein MoaE</fullName>
    </submittedName>
</protein>
<gene>
    <name evidence="1" type="ORF">ACFOZ4_01530</name>
</gene>
<sequence>MIRLIAVSDSPLSIAEHEAAVADPRAGAVVSFVGVVRDHDDGRAVVRLDYEGHPSAEDVLREVAAEIAADPDVIAVAVSHRIGPLEIGDVALAAAVSTAHRAAAFAACARLVDRVKETLPIWKHQVFLDGSDEWVNCP</sequence>
<proteinExistence type="predicted"/>
<dbReference type="InterPro" id="IPR036563">
    <property type="entry name" value="MoaE_sf"/>
</dbReference>
<accession>A0ABV8LFN8</accession>
<dbReference type="InterPro" id="IPR003448">
    <property type="entry name" value="Mopterin_biosynth_MoaE"/>
</dbReference>
<comment type="caution">
    <text evidence="1">The sequence shown here is derived from an EMBL/GenBank/DDBJ whole genome shotgun (WGS) entry which is preliminary data.</text>
</comment>
<dbReference type="RefSeq" id="WP_253759115.1">
    <property type="nucleotide sequence ID" value="NZ_JAMZDZ010000001.1"/>
</dbReference>
<dbReference type="PANTHER" id="PTHR23404">
    <property type="entry name" value="MOLYBDOPTERIN SYNTHASE RELATED"/>
    <property type="match status" value="1"/>
</dbReference>